<evidence type="ECO:0000313" key="7">
    <source>
        <dbReference type="EMBL" id="KAL1497818.1"/>
    </source>
</evidence>
<name>A0ABD1EQ04_HYPHA</name>
<keyword evidence="4 6" id="KW-1133">Transmembrane helix</keyword>
<dbReference type="Proteomes" id="UP001566132">
    <property type="component" value="Unassembled WGS sequence"/>
</dbReference>
<keyword evidence="5 6" id="KW-0472">Membrane</keyword>
<feature type="transmembrane region" description="Helical" evidence="6">
    <location>
        <begin position="399"/>
        <end position="422"/>
    </location>
</feature>
<feature type="transmembrane region" description="Helical" evidence="6">
    <location>
        <begin position="335"/>
        <end position="357"/>
    </location>
</feature>
<reference evidence="7 8" key="1">
    <citation type="submission" date="2024-05" db="EMBL/GenBank/DDBJ databases">
        <title>Genetic variation in Jamaican populations of the coffee berry borer (Hypothenemus hampei).</title>
        <authorList>
            <person name="Errbii M."/>
            <person name="Myrie A."/>
        </authorList>
    </citation>
    <scope>NUCLEOTIDE SEQUENCE [LARGE SCALE GENOMIC DNA]</scope>
    <source>
        <strain evidence="7">JA-Hopewell-2020-01-JO</strain>
        <tissue evidence="7">Whole body</tissue>
    </source>
</reference>
<keyword evidence="3 6" id="KW-0812">Transmembrane</keyword>
<evidence type="ECO:0000256" key="6">
    <source>
        <dbReference type="SAM" id="Phobius"/>
    </source>
</evidence>
<dbReference type="EMBL" id="JBDJPC010000006">
    <property type="protein sequence ID" value="KAL1497818.1"/>
    <property type="molecule type" value="Genomic_DNA"/>
</dbReference>
<evidence type="ECO:0000256" key="5">
    <source>
        <dbReference type="ARBA" id="ARBA00023136"/>
    </source>
</evidence>
<dbReference type="InterPro" id="IPR010291">
    <property type="entry name" value="Ion_channel_UNC-93"/>
</dbReference>
<dbReference type="PANTHER" id="PTHR19444">
    <property type="entry name" value="UNC-93 RELATED"/>
    <property type="match status" value="1"/>
</dbReference>
<evidence type="ECO:0008006" key="9">
    <source>
        <dbReference type="Google" id="ProtNLM"/>
    </source>
</evidence>
<comment type="subcellular location">
    <subcellularLocation>
        <location evidence="1">Membrane</location>
        <topology evidence="1">Multi-pass membrane protein</topology>
    </subcellularLocation>
</comment>
<dbReference type="SUPFAM" id="SSF103473">
    <property type="entry name" value="MFS general substrate transporter"/>
    <property type="match status" value="1"/>
</dbReference>
<feature type="transmembrane region" description="Helical" evidence="6">
    <location>
        <begin position="369"/>
        <end position="387"/>
    </location>
</feature>
<dbReference type="GO" id="GO:0016020">
    <property type="term" value="C:membrane"/>
    <property type="evidence" value="ECO:0007669"/>
    <property type="project" value="UniProtKB-SubCell"/>
</dbReference>
<evidence type="ECO:0000256" key="3">
    <source>
        <dbReference type="ARBA" id="ARBA00022692"/>
    </source>
</evidence>
<sequence length="507" mass="56035">MDSKFQRVRTEDDTVLSHDFPPNEYWRIWKNVIVVGFAFMLHFTAFWGASNLQSSVNSEASLGTFTLAAIYASLLLSNIFLPVIVIRWLGVKWSISLAFVAYIPFILAQFYPRFYTMIPAGLAVGLGGGPLWCAKCTYLTILSEAYHKVTGVGSDIIVTRFFGVFFLFYQFSQVWGNLISSAVLSWSASEDFQNVTLNNVTETSFKQILNISYLQNEEVGDICGANFCHSAQTDVIPNLTPPSPTKIHIISGIYLLCMIVASLTVAFGVDSVKRYDKNRKGSGSGLSGFRLLAVILKQLGNPYQILILPITMFIGAEQAFLAADFTSAFVSCGWAISNIGFVMICFGVCNGIAALFIGGIIKITGRTPVVCLALSLHVALIVALLVWKPSEEGKLTFFIIAGLWGFCDAIWLVQINSLYGILFPGKEEASYSNFRLWESTGSVITYIYSPYLCTDVKLYLLLGLLIIGASGYTAVEVIEWKGKRDGSNKKRQFKFLKGSKKTEEISE</sequence>
<evidence type="ECO:0000313" key="8">
    <source>
        <dbReference type="Proteomes" id="UP001566132"/>
    </source>
</evidence>
<dbReference type="Gene3D" id="1.20.1250.20">
    <property type="entry name" value="MFS general substrate transporter like domains"/>
    <property type="match status" value="1"/>
</dbReference>
<feature type="transmembrane region" description="Helical" evidence="6">
    <location>
        <begin position="62"/>
        <end position="86"/>
    </location>
</feature>
<feature type="transmembrane region" description="Helical" evidence="6">
    <location>
        <begin position="152"/>
        <end position="171"/>
    </location>
</feature>
<dbReference type="InterPro" id="IPR036259">
    <property type="entry name" value="MFS_trans_sf"/>
</dbReference>
<dbReference type="Pfam" id="PF05978">
    <property type="entry name" value="UNC-93"/>
    <property type="match status" value="1"/>
</dbReference>
<keyword evidence="8" id="KW-1185">Reference proteome</keyword>
<protein>
    <recommendedName>
        <fullName evidence="9">UNC93-like protein</fullName>
    </recommendedName>
</protein>
<organism evidence="7 8">
    <name type="scientific">Hypothenemus hampei</name>
    <name type="common">Coffee berry borer</name>
    <dbReference type="NCBI Taxonomy" id="57062"/>
    <lineage>
        <taxon>Eukaryota</taxon>
        <taxon>Metazoa</taxon>
        <taxon>Ecdysozoa</taxon>
        <taxon>Arthropoda</taxon>
        <taxon>Hexapoda</taxon>
        <taxon>Insecta</taxon>
        <taxon>Pterygota</taxon>
        <taxon>Neoptera</taxon>
        <taxon>Endopterygota</taxon>
        <taxon>Coleoptera</taxon>
        <taxon>Polyphaga</taxon>
        <taxon>Cucujiformia</taxon>
        <taxon>Curculionidae</taxon>
        <taxon>Scolytinae</taxon>
        <taxon>Hypothenemus</taxon>
    </lineage>
</organism>
<dbReference type="PANTHER" id="PTHR19444:SF50">
    <property type="match status" value="1"/>
</dbReference>
<feature type="transmembrane region" description="Helical" evidence="6">
    <location>
        <begin position="117"/>
        <end position="140"/>
    </location>
</feature>
<dbReference type="AlphaFoldDB" id="A0ABD1EQ04"/>
<gene>
    <name evidence="7" type="ORF">ABEB36_008713</name>
</gene>
<evidence type="ECO:0000256" key="4">
    <source>
        <dbReference type="ARBA" id="ARBA00022989"/>
    </source>
</evidence>
<feature type="transmembrane region" description="Helical" evidence="6">
    <location>
        <begin position="247"/>
        <end position="269"/>
    </location>
</feature>
<comment type="caution">
    <text evidence="7">The sequence shown here is derived from an EMBL/GenBank/DDBJ whole genome shotgun (WGS) entry which is preliminary data.</text>
</comment>
<feature type="transmembrane region" description="Helical" evidence="6">
    <location>
        <begin position="305"/>
        <end position="323"/>
    </location>
</feature>
<feature type="transmembrane region" description="Helical" evidence="6">
    <location>
        <begin position="32"/>
        <end position="50"/>
    </location>
</feature>
<comment type="similarity">
    <text evidence="2">Belongs to the unc-93 family.</text>
</comment>
<accession>A0ABD1EQ04</accession>
<proteinExistence type="inferred from homology"/>
<dbReference type="InterPro" id="IPR051951">
    <property type="entry name" value="UNC-93_regulatory"/>
</dbReference>
<feature type="transmembrane region" description="Helical" evidence="6">
    <location>
        <begin position="93"/>
        <end position="111"/>
    </location>
</feature>
<evidence type="ECO:0000256" key="1">
    <source>
        <dbReference type="ARBA" id="ARBA00004141"/>
    </source>
</evidence>
<evidence type="ECO:0000256" key="2">
    <source>
        <dbReference type="ARBA" id="ARBA00009172"/>
    </source>
</evidence>
<feature type="transmembrane region" description="Helical" evidence="6">
    <location>
        <begin position="458"/>
        <end position="480"/>
    </location>
</feature>